<sequence length="185" mass="20658">MAPAPFPVPDATVPFWRTELHGLDFHRSTPELPERQDIVTIGAGFASAALAHYLLKETPVSKPSITILEAQEACSGATRRNDGTFLTARRHVDKPELWRRNFDDASLIEPAVPFFEQWASKNLVDWEKAEMKIENVWTGIMGYTSDNLPHVGAVPGKRGLYTSALALSVTECPTCFYLQKRLPSF</sequence>
<dbReference type="PANTHER" id="PTHR13847:SF279">
    <property type="entry name" value="FAD DEPENDENT OXIDOREDUCTASE DOMAIN-CONTAINING PROTEIN-RELATED"/>
    <property type="match status" value="1"/>
</dbReference>
<reference evidence="1 2" key="1">
    <citation type="submission" date="2019-03" db="EMBL/GenBank/DDBJ databases">
        <title>Draft genome sequence of Xylaria hypoxylon DSM 108379, a ubiquitous saprotrophic-parasitic fungi on hardwood.</title>
        <authorList>
            <person name="Buettner E."/>
            <person name="Leonhardt S."/>
            <person name="Gebauer A.M."/>
            <person name="Liers C."/>
            <person name="Hofrichter M."/>
            <person name="Kellner H."/>
        </authorList>
    </citation>
    <scope>NUCLEOTIDE SEQUENCE [LARGE SCALE GENOMIC DNA]</scope>
    <source>
        <strain evidence="1 2">DSM 108379</strain>
    </source>
</reference>
<dbReference type="InterPro" id="IPR036188">
    <property type="entry name" value="FAD/NAD-bd_sf"/>
</dbReference>
<evidence type="ECO:0000313" key="2">
    <source>
        <dbReference type="Proteomes" id="UP000297716"/>
    </source>
</evidence>
<organism evidence="1 2">
    <name type="scientific">Xylaria hypoxylon</name>
    <dbReference type="NCBI Taxonomy" id="37992"/>
    <lineage>
        <taxon>Eukaryota</taxon>
        <taxon>Fungi</taxon>
        <taxon>Dikarya</taxon>
        <taxon>Ascomycota</taxon>
        <taxon>Pezizomycotina</taxon>
        <taxon>Sordariomycetes</taxon>
        <taxon>Xylariomycetidae</taxon>
        <taxon>Xylariales</taxon>
        <taxon>Xylariaceae</taxon>
        <taxon>Xylaria</taxon>
    </lineage>
</organism>
<dbReference type="GO" id="GO:0005737">
    <property type="term" value="C:cytoplasm"/>
    <property type="evidence" value="ECO:0007669"/>
    <property type="project" value="TreeGrafter"/>
</dbReference>
<accession>A0A4Z0YLE9</accession>
<dbReference type="STRING" id="37992.A0A4Z0YLE9"/>
<dbReference type="EMBL" id="SKBN01000231">
    <property type="protein sequence ID" value="TGJ80271.1"/>
    <property type="molecule type" value="Genomic_DNA"/>
</dbReference>
<evidence type="ECO:0008006" key="3">
    <source>
        <dbReference type="Google" id="ProtNLM"/>
    </source>
</evidence>
<gene>
    <name evidence="1" type="ORF">E0Z10_g8491</name>
</gene>
<dbReference type="PANTHER" id="PTHR13847">
    <property type="entry name" value="SARCOSINE DEHYDROGENASE-RELATED"/>
    <property type="match status" value="1"/>
</dbReference>
<comment type="caution">
    <text evidence="1">The sequence shown here is derived from an EMBL/GenBank/DDBJ whole genome shotgun (WGS) entry which is preliminary data.</text>
</comment>
<dbReference type="SUPFAM" id="SSF51905">
    <property type="entry name" value="FAD/NAD(P)-binding domain"/>
    <property type="match status" value="1"/>
</dbReference>
<keyword evidence="2" id="KW-1185">Reference proteome</keyword>
<evidence type="ECO:0000313" key="1">
    <source>
        <dbReference type="EMBL" id="TGJ80271.1"/>
    </source>
</evidence>
<protein>
    <recommendedName>
        <fullName evidence="3">FAD dependent oxidoreductase domain-containing protein</fullName>
    </recommendedName>
</protein>
<dbReference type="Gene3D" id="3.30.9.10">
    <property type="entry name" value="D-Amino Acid Oxidase, subunit A, domain 2"/>
    <property type="match status" value="1"/>
</dbReference>
<name>A0A4Z0YLE9_9PEZI</name>
<dbReference type="Proteomes" id="UP000297716">
    <property type="component" value="Unassembled WGS sequence"/>
</dbReference>
<proteinExistence type="predicted"/>
<dbReference type="OrthoDB" id="429143at2759"/>
<dbReference type="AlphaFoldDB" id="A0A4Z0YLE9"/>
<dbReference type="Gene3D" id="3.50.50.60">
    <property type="entry name" value="FAD/NAD(P)-binding domain"/>
    <property type="match status" value="2"/>
</dbReference>